<feature type="transmembrane region" description="Helical" evidence="7">
    <location>
        <begin position="139"/>
        <end position="160"/>
    </location>
</feature>
<keyword evidence="5 7" id="KW-0472">Membrane</keyword>
<evidence type="ECO:0000313" key="9">
    <source>
        <dbReference type="EMBL" id="SFE89130.1"/>
    </source>
</evidence>
<dbReference type="STRING" id="655355.SAMN05216283_1026"/>
<evidence type="ECO:0000256" key="3">
    <source>
        <dbReference type="ARBA" id="ARBA00022692"/>
    </source>
</evidence>
<dbReference type="GO" id="GO:0022857">
    <property type="term" value="F:transmembrane transporter activity"/>
    <property type="evidence" value="ECO:0007669"/>
    <property type="project" value="InterPro"/>
</dbReference>
<evidence type="ECO:0000256" key="2">
    <source>
        <dbReference type="ARBA" id="ARBA00022475"/>
    </source>
</evidence>
<dbReference type="InterPro" id="IPR050539">
    <property type="entry name" value="ThrE_Dicarb/AminoAcid_Exp"/>
</dbReference>
<dbReference type="InterPro" id="IPR010619">
    <property type="entry name" value="ThrE-like_N"/>
</dbReference>
<evidence type="ECO:0000256" key="6">
    <source>
        <dbReference type="ARBA" id="ARBA00034125"/>
    </source>
</evidence>
<dbReference type="GO" id="GO:0005886">
    <property type="term" value="C:plasma membrane"/>
    <property type="evidence" value="ECO:0007669"/>
    <property type="project" value="UniProtKB-SubCell"/>
</dbReference>
<keyword evidence="10" id="KW-1185">Reference proteome</keyword>
<name>A0A1I2EA63_9BACT</name>
<gene>
    <name evidence="9" type="ORF">SAMN05216283_1026</name>
</gene>
<evidence type="ECO:0000313" key="10">
    <source>
        <dbReference type="Proteomes" id="UP000198964"/>
    </source>
</evidence>
<dbReference type="PANTHER" id="PTHR34390">
    <property type="entry name" value="UPF0442 PROTEIN YJJB-RELATED"/>
    <property type="match status" value="1"/>
</dbReference>
<feature type="transmembrane region" description="Helical" evidence="7">
    <location>
        <begin position="172"/>
        <end position="194"/>
    </location>
</feature>
<dbReference type="PANTHER" id="PTHR34390:SF2">
    <property type="entry name" value="SUCCINATE TRANSPORTER SUBUNIT YJJP-RELATED"/>
    <property type="match status" value="1"/>
</dbReference>
<comment type="subcellular location">
    <subcellularLocation>
        <location evidence="1">Cell membrane</location>
        <topology evidence="1">Multi-pass membrane protein</topology>
    </subcellularLocation>
</comment>
<reference evidence="9 10" key="1">
    <citation type="submission" date="2016-10" db="EMBL/GenBank/DDBJ databases">
        <authorList>
            <person name="de Groot N.N."/>
        </authorList>
    </citation>
    <scope>NUCLEOTIDE SEQUENCE [LARGE SCALE GENOMIC DNA]</scope>
    <source>
        <strain evidence="9 10">CGMCC 1.9156</strain>
    </source>
</reference>
<keyword evidence="3 7" id="KW-0812">Transmembrane</keyword>
<evidence type="ECO:0000256" key="5">
    <source>
        <dbReference type="ARBA" id="ARBA00023136"/>
    </source>
</evidence>
<evidence type="ECO:0000256" key="7">
    <source>
        <dbReference type="SAM" id="Phobius"/>
    </source>
</evidence>
<evidence type="ECO:0000259" key="8">
    <source>
        <dbReference type="Pfam" id="PF06738"/>
    </source>
</evidence>
<dbReference type="Pfam" id="PF06738">
    <property type="entry name" value="ThrE"/>
    <property type="match status" value="1"/>
</dbReference>
<feature type="transmembrane region" description="Helical" evidence="7">
    <location>
        <begin position="235"/>
        <end position="255"/>
    </location>
</feature>
<protein>
    <submittedName>
        <fullName evidence="9">Uncharacterized membrane protein YjjP, DUF1212 family</fullName>
    </submittedName>
</protein>
<dbReference type="EMBL" id="FONW01000002">
    <property type="protein sequence ID" value="SFE89130.1"/>
    <property type="molecule type" value="Genomic_DNA"/>
</dbReference>
<comment type="similarity">
    <text evidence="6">Belongs to the ThrE exporter (TC 2.A.79) family.</text>
</comment>
<evidence type="ECO:0000256" key="4">
    <source>
        <dbReference type="ARBA" id="ARBA00022989"/>
    </source>
</evidence>
<proteinExistence type="inferred from homology"/>
<evidence type="ECO:0000256" key="1">
    <source>
        <dbReference type="ARBA" id="ARBA00004651"/>
    </source>
</evidence>
<keyword evidence="4 7" id="KW-1133">Transmembrane helix</keyword>
<feature type="domain" description="Threonine/serine exporter-like N-terminal" evidence="8">
    <location>
        <begin position="16"/>
        <end position="252"/>
    </location>
</feature>
<feature type="transmembrane region" description="Helical" evidence="7">
    <location>
        <begin position="200"/>
        <end position="223"/>
    </location>
</feature>
<accession>A0A1I2EA63</accession>
<dbReference type="Proteomes" id="UP000198964">
    <property type="component" value="Unassembled WGS sequence"/>
</dbReference>
<sequence length="257" mass="28418">MLMHIKEEMINKLCKLLLEIGALLMSSGANSSRIRITITRIANSYGYNAELLITHRALMLTLFDEEKDYFFSRLKRTSPHGANFKMVSGISRMSWKIVEEKWDLNQIQQELERLKSLPHYSRLTTLLMVGLAGASFCRLFGGSYIDMLIAFSATVAGLFIRQEAVKKAFNPYLAIFFAALSSSVIAGATVKLQLGTHPDFAFATSVLYLIPGIPLINSLSDLLDGNLMNGIVRGMNGLIIALSIAAGLLCAILMYNI</sequence>
<organism evidence="9 10">
    <name type="scientific">Sunxiuqinia elliptica</name>
    <dbReference type="NCBI Taxonomy" id="655355"/>
    <lineage>
        <taxon>Bacteria</taxon>
        <taxon>Pseudomonadati</taxon>
        <taxon>Bacteroidota</taxon>
        <taxon>Bacteroidia</taxon>
        <taxon>Marinilabiliales</taxon>
        <taxon>Prolixibacteraceae</taxon>
        <taxon>Sunxiuqinia</taxon>
    </lineage>
</organism>
<dbReference type="AlphaFoldDB" id="A0A1I2EA63"/>
<keyword evidence="2" id="KW-1003">Cell membrane</keyword>
<dbReference type="GO" id="GO:0015744">
    <property type="term" value="P:succinate transport"/>
    <property type="evidence" value="ECO:0007669"/>
    <property type="project" value="TreeGrafter"/>
</dbReference>